<accession>A0A1D6X898</accession>
<dbReference type="SUPFAM" id="SSF53067">
    <property type="entry name" value="Actin-like ATPase domain"/>
    <property type="match status" value="2"/>
</dbReference>
<dbReference type="Proteomes" id="UP000224963">
    <property type="component" value="Segment"/>
</dbReference>
<name>A0A1D6X898_9CAUD</name>
<evidence type="ECO:0000313" key="2">
    <source>
        <dbReference type="EMBL" id="AKQ08262.1"/>
    </source>
</evidence>
<gene>
    <name evidence="2" type="ORF">PBC4_070</name>
</gene>
<keyword evidence="3" id="KW-1185">Reference proteome</keyword>
<feature type="domain" description="Actin-like protein N-terminal" evidence="1">
    <location>
        <begin position="4"/>
        <end position="144"/>
    </location>
</feature>
<dbReference type="CDD" id="cd10227">
    <property type="entry name" value="ASKHA_NBD_ParM-like"/>
    <property type="match status" value="1"/>
</dbReference>
<protein>
    <submittedName>
        <fullName evidence="2">Putative StbA plasmid stability protein</fullName>
    </submittedName>
</protein>
<dbReference type="InterPro" id="IPR040607">
    <property type="entry name" value="ALP_N"/>
</dbReference>
<proteinExistence type="predicted"/>
<sequence length="275" mass="30557">MLLAIDSGNWNVKVVWDGGYDLFNSCLGDGRKLNLENNYIDEMVVNYAGQHMFAGVLAEYESVFPRRSFGLSKAHDDMKIRTLIAVHRFGKGDTFDLMVGQPIKRHDDVNKEKIKDLLLGDHEIEVNGVKKRFSINSVNVGAEGASVYWTLKDHEPAIRIVDIGSGTINIATIRDGFFIDKESTTLPFGTNRVEDDIYKLASSVNSALTSVCDTSDKLYVCGGIANYIFPLIHQQYPKAKTIEPEHIVNGKKEKVTPEFANAIGLYNLGTVLHSS</sequence>
<dbReference type="EMBL" id="KT070866">
    <property type="protein sequence ID" value="AKQ08262.1"/>
    <property type="molecule type" value="Genomic_DNA"/>
</dbReference>
<dbReference type="Gene3D" id="3.30.420.40">
    <property type="match status" value="1"/>
</dbReference>
<dbReference type="Pfam" id="PF17989">
    <property type="entry name" value="ALP_N"/>
    <property type="match status" value="1"/>
</dbReference>
<dbReference type="InterPro" id="IPR043129">
    <property type="entry name" value="ATPase_NBD"/>
</dbReference>
<organism evidence="2 3">
    <name type="scientific">Bacillus phage PBC4</name>
    <dbReference type="NCBI Taxonomy" id="1675028"/>
    <lineage>
        <taxon>Viruses</taxon>
        <taxon>Duplodnaviria</taxon>
        <taxon>Heunggongvirae</taxon>
        <taxon>Uroviricota</taxon>
        <taxon>Caudoviricetes</taxon>
        <taxon>Sejongvirinae</taxon>
        <taxon>Yihwangvirus</taxon>
        <taxon>Yihwangvirus PBC4</taxon>
    </lineage>
</organism>
<evidence type="ECO:0000259" key="1">
    <source>
        <dbReference type="Pfam" id="PF17989"/>
    </source>
</evidence>
<reference evidence="2 3" key="1">
    <citation type="journal article" date="2016" name="FEMS Microbiol. Lett.">
        <title>Characterization of LysPBC4, a novel Bacillus cereus-specific endolysin of bacteriophage PBC4.</title>
        <authorList>
            <person name="Na H."/>
            <person name="Kong M."/>
            <person name="Ryu S."/>
        </authorList>
    </citation>
    <scope>NUCLEOTIDE SEQUENCE [LARGE SCALE GENOMIC DNA]</scope>
</reference>
<evidence type="ECO:0000313" key="3">
    <source>
        <dbReference type="Proteomes" id="UP000224963"/>
    </source>
</evidence>